<name>A0A017SC84_ASPRC</name>
<dbReference type="OrthoDB" id="202415at2759"/>
<dbReference type="Proteomes" id="UP000019804">
    <property type="component" value="Unassembled WGS sequence"/>
</dbReference>
<evidence type="ECO:0000256" key="1">
    <source>
        <dbReference type="SAM" id="SignalP"/>
    </source>
</evidence>
<gene>
    <name evidence="2" type="ORF">EURHEDRAFT_516167</name>
</gene>
<dbReference type="PANTHER" id="PTHR12203">
    <property type="entry name" value="KDEL LYS-ASP-GLU-LEU CONTAINING - RELATED"/>
    <property type="match status" value="1"/>
</dbReference>
<keyword evidence="1" id="KW-0732">Signal</keyword>
<sequence length="387" mass="44474">MVVFAVFVSLIWFGMNSDRDNLILTGHCTCKTSTSFQRSDCLSCLTAYDYHRDAHNLSLDKYHCNAFFPGLYEDIHRGVEYWTKRTGIASRDLNITPLKDGMARARIRNGELYIIAAHAKGEDHRRKIAATLSAMYRVLSATPNRSAIPNIEFILSVEDRVDDVNANGHPVWVYSRKATEESVWLIPDFGFWSWGHLSNDIEPYYTQDVDKVLAIESNVPFYEKEKKKNYFAPKLRHALLDAARSEKWGDVKEFNWSKKVNFLSMEDHCRYMFIAHVETSLKYRQACCSVIIAHKLQYIQHHHYLVKTERIATNNVKTFRERYLTPAAEACCWGELWDGWAEVSRGATGGDEVPGYKQGLKSESFLLLGSADMLRFSFLEGNHRGSV</sequence>
<dbReference type="PANTHER" id="PTHR12203:SF107">
    <property type="entry name" value="GLYCOSYL TRANSFERASE CAP10 DOMAIN-CONTAINING PROTEIN"/>
    <property type="match status" value="1"/>
</dbReference>
<reference evidence="3" key="1">
    <citation type="journal article" date="2014" name="Nat. Commun.">
        <title>Genomic adaptations of the halophilic Dead Sea filamentous fungus Eurotium rubrum.</title>
        <authorList>
            <person name="Kis-Papo T."/>
            <person name="Weig A.R."/>
            <person name="Riley R."/>
            <person name="Persoh D."/>
            <person name="Salamov A."/>
            <person name="Sun H."/>
            <person name="Lipzen A."/>
            <person name="Wasser S.P."/>
            <person name="Rambold G."/>
            <person name="Grigoriev I.V."/>
            <person name="Nevo E."/>
        </authorList>
    </citation>
    <scope>NUCLEOTIDE SEQUENCE [LARGE SCALE GENOMIC DNA]</scope>
    <source>
        <strain evidence="3">CBS 135680</strain>
    </source>
</reference>
<keyword evidence="3" id="KW-1185">Reference proteome</keyword>
<dbReference type="EMBL" id="KK088427">
    <property type="protein sequence ID" value="EYE94249.1"/>
    <property type="molecule type" value="Genomic_DNA"/>
</dbReference>
<dbReference type="GeneID" id="63701569"/>
<proteinExistence type="predicted"/>
<dbReference type="RefSeq" id="XP_040637937.1">
    <property type="nucleotide sequence ID" value="XM_040786445.1"/>
</dbReference>
<dbReference type="HOGENOM" id="CLU_028539_1_0_1"/>
<dbReference type="InterPro" id="IPR051091">
    <property type="entry name" value="O-Glucosyltr/Glycosyltrsf_90"/>
</dbReference>
<feature type="chain" id="PRO_5001495828" description="Glycosyl transferase CAP10 domain-containing protein" evidence="1">
    <location>
        <begin position="18"/>
        <end position="387"/>
    </location>
</feature>
<accession>A0A017SC84</accession>
<evidence type="ECO:0008006" key="4">
    <source>
        <dbReference type="Google" id="ProtNLM"/>
    </source>
</evidence>
<dbReference type="AlphaFoldDB" id="A0A017SC84"/>
<organism evidence="2 3">
    <name type="scientific">Aspergillus ruber (strain CBS 135680)</name>
    <dbReference type="NCBI Taxonomy" id="1388766"/>
    <lineage>
        <taxon>Eukaryota</taxon>
        <taxon>Fungi</taxon>
        <taxon>Dikarya</taxon>
        <taxon>Ascomycota</taxon>
        <taxon>Pezizomycotina</taxon>
        <taxon>Eurotiomycetes</taxon>
        <taxon>Eurotiomycetidae</taxon>
        <taxon>Eurotiales</taxon>
        <taxon>Aspergillaceae</taxon>
        <taxon>Aspergillus</taxon>
        <taxon>Aspergillus subgen. Aspergillus</taxon>
    </lineage>
</organism>
<feature type="signal peptide" evidence="1">
    <location>
        <begin position="1"/>
        <end position="17"/>
    </location>
</feature>
<evidence type="ECO:0000313" key="2">
    <source>
        <dbReference type="EMBL" id="EYE94249.1"/>
    </source>
</evidence>
<protein>
    <recommendedName>
        <fullName evidence="4">Glycosyl transferase CAP10 domain-containing protein</fullName>
    </recommendedName>
</protein>
<evidence type="ECO:0000313" key="3">
    <source>
        <dbReference type="Proteomes" id="UP000019804"/>
    </source>
</evidence>